<accession>A0A1V2DRZ4</accession>
<dbReference type="STRING" id="135739.BTO32_12350"/>
<protein>
    <recommendedName>
        <fullName evidence="4">DUF3530 domain-containing protein</fullName>
    </recommendedName>
</protein>
<reference evidence="2 3" key="1">
    <citation type="submission" date="2016-12" db="EMBL/GenBank/DDBJ databases">
        <title>Marinobacter lutaoensis whole genome sequencing.</title>
        <authorList>
            <person name="Verma A."/>
            <person name="Krishnamurthi S."/>
        </authorList>
    </citation>
    <scope>NUCLEOTIDE SEQUENCE [LARGE SCALE GENOMIC DNA]</scope>
    <source>
        <strain evidence="2 3">T5054</strain>
    </source>
</reference>
<gene>
    <name evidence="2" type="ORF">BTO32_12350</name>
</gene>
<dbReference type="EMBL" id="MSCW01000007">
    <property type="protein sequence ID" value="ONF43455.1"/>
    <property type="molecule type" value="Genomic_DNA"/>
</dbReference>
<dbReference type="AlphaFoldDB" id="A0A1V2DRZ4"/>
<evidence type="ECO:0000313" key="2">
    <source>
        <dbReference type="EMBL" id="ONF43455.1"/>
    </source>
</evidence>
<evidence type="ECO:0008006" key="4">
    <source>
        <dbReference type="Google" id="ProtNLM"/>
    </source>
</evidence>
<dbReference type="Proteomes" id="UP000189339">
    <property type="component" value="Unassembled WGS sequence"/>
</dbReference>
<name>A0A1V2DRZ4_9GAMM</name>
<feature type="signal peptide" evidence="1">
    <location>
        <begin position="1"/>
        <end position="19"/>
    </location>
</feature>
<dbReference type="Pfam" id="PF12048">
    <property type="entry name" value="DUF3530"/>
    <property type="match status" value="1"/>
</dbReference>
<feature type="chain" id="PRO_5012595311" description="DUF3530 domain-containing protein" evidence="1">
    <location>
        <begin position="20"/>
        <end position="296"/>
    </location>
</feature>
<organism evidence="2 3">
    <name type="scientific">Marinobacter lutaoensis</name>
    <dbReference type="NCBI Taxonomy" id="135739"/>
    <lineage>
        <taxon>Bacteria</taxon>
        <taxon>Pseudomonadati</taxon>
        <taxon>Pseudomonadota</taxon>
        <taxon>Gammaproteobacteria</taxon>
        <taxon>Pseudomonadales</taxon>
        <taxon>Marinobacteraceae</taxon>
        <taxon>Marinobacter</taxon>
    </lineage>
</organism>
<sequence length="296" mass="31014">MRAGRVLGVWALMLGPALAQSPAPADAEPAPEAPRLAVHTGLAEGALQRRFPDRVRWLEPEGGGQTLALWFPEGRPDARGALVLMANEGESAGTDLVLAVAEALADAGWAVLTLGLEPPTESVRARLERAPTVPGQTPPPAPGVMIDVLATPASEGAEADYRARVQGQLQAAVAWLAGQGYGPLGAVGIGRAAFYVVAPDLGQASVPFRVWVAPAFYPGRESELAQRLAAPQGLALLELYPVVEARSGRERWVTARRAGFSDYQRQPVAMAVPPGPAAAQALANRILAWLGRRSGS</sequence>
<evidence type="ECO:0000313" key="3">
    <source>
        <dbReference type="Proteomes" id="UP000189339"/>
    </source>
</evidence>
<keyword evidence="1" id="KW-0732">Signal</keyword>
<evidence type="ECO:0000256" key="1">
    <source>
        <dbReference type="SAM" id="SignalP"/>
    </source>
</evidence>
<comment type="caution">
    <text evidence="2">The sequence shown here is derived from an EMBL/GenBank/DDBJ whole genome shotgun (WGS) entry which is preliminary data.</text>
</comment>
<keyword evidence="3" id="KW-1185">Reference proteome</keyword>
<proteinExistence type="predicted"/>
<dbReference type="InterPro" id="IPR022529">
    <property type="entry name" value="DUF3530"/>
</dbReference>